<accession>A0A652ZSI0</accession>
<reference evidence="1" key="1">
    <citation type="submission" date="2018-07" db="EMBL/GenBank/DDBJ databases">
        <authorList>
            <consortium name="Genoscope - CEA"/>
            <person name="William W."/>
        </authorList>
    </citation>
    <scope>NUCLEOTIDE SEQUENCE</scope>
    <source>
        <strain evidence="1">IK1</strain>
    </source>
</reference>
<sequence>MKHLKMVIGVITGFLLISCTSFKYAGIRTVENKPECLGVVSEEIVSYKPLVIEKYPNEESDKFIVSICKEVEEKIQYKIESHQEEIYTKKVLKDGGLEILVVLAPTALGLIAGKDYWYYGVALSALRSLFLLESLKDEFDYRYINGSDKAIYSYEYIKKVKPLYGDELLIENQKSITLNTDGRAEFSINKKYYDTGFRIYWPRNESSYYIKRVKTKSTTTAEWVEIAKDLNLVVGSAVTIVKMINTATAGMTTKEMIIAIIIDQVQGIVIDCVIEILGTKTTEYYDWVLIREK</sequence>
<proteinExistence type="predicted"/>
<organism evidence="1">
    <name type="scientific">uncultured Spirochaetota bacterium</name>
    <dbReference type="NCBI Taxonomy" id="460511"/>
    <lineage>
        <taxon>Bacteria</taxon>
        <taxon>Pseudomonadati</taxon>
        <taxon>Spirochaetota</taxon>
        <taxon>environmental samples</taxon>
    </lineage>
</organism>
<gene>
    <name evidence="1" type="ORF">TRIP_E130004</name>
</gene>
<name>A0A652ZSI0_9SPIR</name>
<dbReference type="AlphaFoldDB" id="A0A652ZSI0"/>
<evidence type="ECO:0008006" key="2">
    <source>
        <dbReference type="Google" id="ProtNLM"/>
    </source>
</evidence>
<dbReference type="EMBL" id="UPXP01000005">
    <property type="protein sequence ID" value="VBB38738.1"/>
    <property type="molecule type" value="Genomic_DNA"/>
</dbReference>
<protein>
    <recommendedName>
        <fullName evidence="2">Lipoprotein</fullName>
    </recommendedName>
</protein>
<evidence type="ECO:0000313" key="1">
    <source>
        <dbReference type="EMBL" id="VBB38738.1"/>
    </source>
</evidence>
<dbReference type="PROSITE" id="PS51257">
    <property type="entry name" value="PROKAR_LIPOPROTEIN"/>
    <property type="match status" value="1"/>
</dbReference>